<evidence type="ECO:0000256" key="2">
    <source>
        <dbReference type="SAM" id="MobiDB-lite"/>
    </source>
</evidence>
<evidence type="ECO:0000313" key="4">
    <source>
        <dbReference type="Proteomes" id="UP000177515"/>
    </source>
</evidence>
<sequence length="275" mass="29401">MTSPQQPHPTAPAAAGGISPSPAELDKLAVDFHQDGYLVLRSFAPEAVCAALEQVARAHLAGAVPPVEYEAELGYPGAPASRDAAGGGTVRRLRQAYGRDEVFRRWAGDPALVRVVEGLLGEPARLTLAHHNCVMTKHPHFGSQTGWHRDTRYWSFTSPELVTVWLALGDEDERNGVLRVIPGSHRAALEPGQLDALEFLVEAHPASQALLQGVVPLSLHRGDVLFFDSRLFHSAGRNASEAVKLSVAFAYHGAGNQPLPGTRSAEFGSIALPPA</sequence>
<organism evidence="3 4">
    <name type="scientific">Cupriavidus malaysiensis</name>
    <dbReference type="NCBI Taxonomy" id="367825"/>
    <lineage>
        <taxon>Bacteria</taxon>
        <taxon>Pseudomonadati</taxon>
        <taxon>Pseudomonadota</taxon>
        <taxon>Betaproteobacteria</taxon>
        <taxon>Burkholderiales</taxon>
        <taxon>Burkholderiaceae</taxon>
        <taxon>Cupriavidus</taxon>
    </lineage>
</organism>
<gene>
    <name evidence="3" type="ORF">BKK80_20865</name>
</gene>
<dbReference type="InterPro" id="IPR008775">
    <property type="entry name" value="Phytyl_CoA_dOase-like"/>
</dbReference>
<feature type="region of interest" description="Disordered" evidence="2">
    <location>
        <begin position="1"/>
        <end position="20"/>
    </location>
</feature>
<dbReference type="PANTHER" id="PTHR20883:SF48">
    <property type="entry name" value="ECTOINE DIOXYGENASE"/>
    <property type="match status" value="1"/>
</dbReference>
<dbReference type="Gene3D" id="2.60.120.620">
    <property type="entry name" value="q2cbj1_9rhob like domain"/>
    <property type="match status" value="1"/>
</dbReference>
<dbReference type="RefSeq" id="WP_071039223.1">
    <property type="nucleotide sequence ID" value="NZ_CP017755.1"/>
</dbReference>
<dbReference type="SUPFAM" id="SSF51197">
    <property type="entry name" value="Clavaminate synthase-like"/>
    <property type="match status" value="1"/>
</dbReference>
<comment type="cofactor">
    <cofactor evidence="1">
        <name>Fe(2+)</name>
        <dbReference type="ChEBI" id="CHEBI:29033"/>
    </cofactor>
</comment>
<feature type="compositionally biased region" description="Low complexity" evidence="2">
    <location>
        <begin position="11"/>
        <end position="20"/>
    </location>
</feature>
<dbReference type="Proteomes" id="UP000177515">
    <property type="component" value="Chromosome 2"/>
</dbReference>
<dbReference type="GO" id="GO:0051213">
    <property type="term" value="F:dioxygenase activity"/>
    <property type="evidence" value="ECO:0007669"/>
    <property type="project" value="UniProtKB-KW"/>
</dbReference>
<feature type="compositionally biased region" description="Pro residues" evidence="2">
    <location>
        <begin position="1"/>
        <end position="10"/>
    </location>
</feature>
<evidence type="ECO:0000256" key="1">
    <source>
        <dbReference type="ARBA" id="ARBA00001954"/>
    </source>
</evidence>
<accession>A0ABM6F9Z8</accession>
<reference evidence="3 4" key="1">
    <citation type="submission" date="2016-10" db="EMBL/GenBank/DDBJ databases">
        <title>Complete genome sequences of three Cupriavidus strains isolated from various Malaysian environments.</title>
        <authorList>
            <person name="Abdullah A.A.-A."/>
            <person name="Shafie N.A.H."/>
            <person name="Lau N.S."/>
        </authorList>
    </citation>
    <scope>NUCLEOTIDE SEQUENCE [LARGE SCALE GENOMIC DNA]</scope>
    <source>
        <strain evidence="3 4">USMAA1020</strain>
    </source>
</reference>
<dbReference type="EMBL" id="CP017755">
    <property type="protein sequence ID" value="AOZ08415.1"/>
    <property type="molecule type" value="Genomic_DNA"/>
</dbReference>
<protein>
    <submittedName>
        <fullName evidence="3">Phytanoyl-CoA dioxygenase</fullName>
    </submittedName>
</protein>
<evidence type="ECO:0000313" key="3">
    <source>
        <dbReference type="EMBL" id="AOZ08415.1"/>
    </source>
</evidence>
<name>A0ABM6F9Z8_9BURK</name>
<keyword evidence="3" id="KW-0560">Oxidoreductase</keyword>
<dbReference type="PANTHER" id="PTHR20883">
    <property type="entry name" value="PHYTANOYL-COA DIOXYGENASE DOMAIN CONTAINING 1"/>
    <property type="match status" value="1"/>
</dbReference>
<dbReference type="Pfam" id="PF05721">
    <property type="entry name" value="PhyH"/>
    <property type="match status" value="1"/>
</dbReference>
<keyword evidence="3" id="KW-0223">Dioxygenase</keyword>
<proteinExistence type="predicted"/>
<keyword evidence="4" id="KW-1185">Reference proteome</keyword>